<dbReference type="RefSeq" id="WP_104370731.1">
    <property type="nucleotide sequence ID" value="NZ_BFAV01000018.1"/>
</dbReference>
<comment type="caution">
    <text evidence="1">The sequence shown here is derived from an EMBL/GenBank/DDBJ whole genome shotgun (WGS) entry which is preliminary data.</text>
</comment>
<dbReference type="AlphaFoldDB" id="A0A2L2X848"/>
<evidence type="ECO:0000313" key="1">
    <source>
        <dbReference type="EMBL" id="GBF32172.1"/>
    </source>
</evidence>
<name>A0A2L2X848_9FIRM</name>
<organism evidence="1 2">
    <name type="scientific">Desulfocucumis palustris</name>
    <dbReference type="NCBI Taxonomy" id="1898651"/>
    <lineage>
        <taxon>Bacteria</taxon>
        <taxon>Bacillati</taxon>
        <taxon>Bacillota</taxon>
        <taxon>Clostridia</taxon>
        <taxon>Eubacteriales</taxon>
        <taxon>Desulfocucumaceae</taxon>
        <taxon>Desulfocucumis</taxon>
    </lineage>
</organism>
<keyword evidence="2" id="KW-1185">Reference proteome</keyword>
<evidence type="ECO:0000313" key="2">
    <source>
        <dbReference type="Proteomes" id="UP000239549"/>
    </source>
</evidence>
<dbReference type="NCBIfam" id="TIGR04223">
    <property type="entry name" value="quorum_AgrD"/>
    <property type="match status" value="1"/>
</dbReference>
<dbReference type="Proteomes" id="UP000239549">
    <property type="component" value="Unassembled WGS sequence"/>
</dbReference>
<evidence type="ECO:0008006" key="3">
    <source>
        <dbReference type="Google" id="ProtNLM"/>
    </source>
</evidence>
<dbReference type="EMBL" id="BFAV01000018">
    <property type="protein sequence ID" value="GBF32172.1"/>
    <property type="molecule type" value="Genomic_DNA"/>
</dbReference>
<proteinExistence type="predicted"/>
<protein>
    <recommendedName>
        <fullName evidence="3">Cyclic lactone autoinducer peptide</fullName>
    </recommendedName>
</protein>
<dbReference type="PROSITE" id="PS51257">
    <property type="entry name" value="PROKAR_LIPOPROTEIN"/>
    <property type="match status" value="1"/>
</dbReference>
<dbReference type="InterPro" id="IPR009229">
    <property type="entry name" value="AgrD"/>
</dbReference>
<gene>
    <name evidence="1" type="ORF">DCCM_0363</name>
</gene>
<sequence length="43" mass="4847">MRNIMSKVFLFTVTVLLFLASITAASACAFTHYQPELPESLRK</sequence>
<accession>A0A2L2X848</accession>
<reference evidence="2" key="1">
    <citation type="submission" date="2018-02" db="EMBL/GenBank/DDBJ databases">
        <title>Genome sequence of Desulfocucumis palustris strain NAW-5.</title>
        <authorList>
            <person name="Watanabe M."/>
            <person name="Kojima H."/>
            <person name="Fukui M."/>
        </authorList>
    </citation>
    <scope>NUCLEOTIDE SEQUENCE [LARGE SCALE GENOMIC DNA]</scope>
    <source>
        <strain evidence="2">NAW-5</strain>
    </source>
</reference>